<feature type="chain" id="PRO_5018096734" evidence="10">
    <location>
        <begin position="22"/>
        <end position="1073"/>
    </location>
</feature>
<keyword evidence="6 8" id="KW-0472">Membrane</keyword>
<evidence type="ECO:0000256" key="7">
    <source>
        <dbReference type="ARBA" id="ARBA00023237"/>
    </source>
</evidence>
<evidence type="ECO:0000256" key="5">
    <source>
        <dbReference type="ARBA" id="ARBA00023077"/>
    </source>
</evidence>
<comment type="subcellular location">
    <subcellularLocation>
        <location evidence="1 8">Cell outer membrane</location>
        <topology evidence="1 8">Multi-pass membrane protein</topology>
    </subcellularLocation>
</comment>
<name>A0A3N4MAD1_9BACT</name>
<feature type="signal peptide" evidence="10">
    <location>
        <begin position="1"/>
        <end position="21"/>
    </location>
</feature>
<organism evidence="13 14">
    <name type="scientific">Chitinophaga barathri</name>
    <dbReference type="NCBI Taxonomy" id="1647451"/>
    <lineage>
        <taxon>Bacteria</taxon>
        <taxon>Pseudomonadati</taxon>
        <taxon>Bacteroidota</taxon>
        <taxon>Chitinophagia</taxon>
        <taxon>Chitinophagales</taxon>
        <taxon>Chitinophagaceae</taxon>
        <taxon>Chitinophaga</taxon>
    </lineage>
</organism>
<reference evidence="14" key="1">
    <citation type="submission" date="2018-11" db="EMBL/GenBank/DDBJ databases">
        <title>Chitinophaga lutea sp.nov., isolate from arsenic contaminated soil.</title>
        <authorList>
            <person name="Zong Y."/>
        </authorList>
    </citation>
    <scope>NUCLEOTIDE SEQUENCE [LARGE SCALE GENOMIC DNA]</scope>
    <source>
        <strain evidence="14">YLT18</strain>
    </source>
</reference>
<comment type="caution">
    <text evidence="13">The sequence shown here is derived from an EMBL/GenBank/DDBJ whole genome shotgun (WGS) entry which is preliminary data.</text>
</comment>
<keyword evidence="7 8" id="KW-0998">Cell outer membrane</keyword>
<dbReference type="PROSITE" id="PS52016">
    <property type="entry name" value="TONB_DEPENDENT_REC_3"/>
    <property type="match status" value="1"/>
</dbReference>
<sequence length="1073" mass="117229">MKIKWLLWLKLLLAITTVTSAQSVAVKQISGEVRSDKGEILEGVTVAVKGTPNGTVTDSTGKFSIKVPDGGNLVFSFTGFNSREIPVNGQQHVAIVLQYSIGQLDEVVVTALGIKSTKKSINYSVQNLKGGEVTATKEPNIVSALSGKVAGVQINNSSGQPGGSATIRIRGSASVLGENSPLFILDGMPIDNSNTGLAIQNANQIVNQSNRAVDLNPNDIESIAVLKGPAAAALYGIRASNGAVVITSKKGGNGKEPRKLKVSLYSSLTFESIARRLQPIQRKFAQGSGKRYVVPGQNGSEDSWGPLLDTLTYSSTPSKWDVNGTIVGKSNPLSNGIPVNLYDNIGNFFERGYTNDNALSVTGKTEKFGYYFSFGRLYQQGVVPTTDFFRNTARFGATFQASDKLDFSLSVNYFNTGSGNRMLPGGAPGGALRSLINTPANFDITNGLKNPADDPRSYTFEDGSQRAYAGGTFGFDSPYWSLNNNPHTDNNNRVVLVEETNYKLFNWLTATFRVGTDIYNEKRMALFNKGSVAFPAGVLINYTFLNRDINTDLYLTASKKLSDRFGLKVIAGHNYFDHQLDATVNQGNNLNLPGFENISNGSTFNVQQATTQRRLVAGYASAELDYKNWLILNVTGRNEWTSTLAKGKNSFFYPSVSLGWIVNESLNWDVPWLDYLKLRASYAQVGNDAQPYSLGTYYSSTTLNGSAQGQTLNFPFNGLAGYSLDATLGNKNLKPERITSYEGGLEAWFFKNRLGVEATYYKNESRDQILSVSIPASTGYSSFITNAGLITNSGVEAIITGVILNKRNFRWTTVLNFSHNKSFVHELTGDNSMISLMSTNGGTQIIAPGYAFSVIYGRALRTNADGQVLIDDREQINGAPNSNYGLPVAEATPSVIGDPNPLWNAGLRNTLSYKNIALSFLLDNRQYFDIYNSTLAQMVNNGVAKETENRYDQVVFEGVGLSSGKQNTIKVVPGEAWYKSTINYGSVYIEKDLWWLRLRDVNLSYSFPKSLLQKIRLSELELTLTGRNLFTWTNYTGSDPDVNLRGGSTNGYGSDFFNYPTTKSYGAALKVSF</sequence>
<dbReference type="Gene3D" id="2.40.170.20">
    <property type="entry name" value="TonB-dependent receptor, beta-barrel domain"/>
    <property type="match status" value="1"/>
</dbReference>
<accession>A0A3N4MAD1</accession>
<dbReference type="InterPro" id="IPR012910">
    <property type="entry name" value="Plug_dom"/>
</dbReference>
<evidence type="ECO:0000256" key="10">
    <source>
        <dbReference type="SAM" id="SignalP"/>
    </source>
</evidence>
<keyword evidence="4 8" id="KW-0812">Transmembrane</keyword>
<evidence type="ECO:0000256" key="6">
    <source>
        <dbReference type="ARBA" id="ARBA00023136"/>
    </source>
</evidence>
<dbReference type="InterPro" id="IPR039426">
    <property type="entry name" value="TonB-dep_rcpt-like"/>
</dbReference>
<comment type="similarity">
    <text evidence="8 9">Belongs to the TonB-dependent receptor family.</text>
</comment>
<dbReference type="EMBL" id="RMBX01000006">
    <property type="protein sequence ID" value="RPD40724.1"/>
    <property type="molecule type" value="Genomic_DNA"/>
</dbReference>
<evidence type="ECO:0000259" key="12">
    <source>
        <dbReference type="Pfam" id="PF07715"/>
    </source>
</evidence>
<dbReference type="Pfam" id="PF07715">
    <property type="entry name" value="Plug"/>
    <property type="match status" value="1"/>
</dbReference>
<evidence type="ECO:0000256" key="2">
    <source>
        <dbReference type="ARBA" id="ARBA00022448"/>
    </source>
</evidence>
<dbReference type="Pfam" id="PF00593">
    <property type="entry name" value="TonB_dep_Rec_b-barrel"/>
    <property type="match status" value="1"/>
</dbReference>
<keyword evidence="5 9" id="KW-0798">TonB box</keyword>
<keyword evidence="10" id="KW-0732">Signal</keyword>
<evidence type="ECO:0000256" key="3">
    <source>
        <dbReference type="ARBA" id="ARBA00022452"/>
    </source>
</evidence>
<evidence type="ECO:0000259" key="11">
    <source>
        <dbReference type="Pfam" id="PF00593"/>
    </source>
</evidence>
<evidence type="ECO:0000313" key="14">
    <source>
        <dbReference type="Proteomes" id="UP000279089"/>
    </source>
</evidence>
<proteinExistence type="inferred from homology"/>
<dbReference type="InterPro" id="IPR023997">
    <property type="entry name" value="TonB-dep_OMP_SusC/RagA_CS"/>
</dbReference>
<evidence type="ECO:0000256" key="8">
    <source>
        <dbReference type="PROSITE-ProRule" id="PRU01360"/>
    </source>
</evidence>
<evidence type="ECO:0000313" key="13">
    <source>
        <dbReference type="EMBL" id="RPD40724.1"/>
    </source>
</evidence>
<feature type="domain" description="TonB-dependent receptor-like beta-barrel" evidence="11">
    <location>
        <begin position="454"/>
        <end position="827"/>
    </location>
</feature>
<dbReference type="InterPro" id="IPR023996">
    <property type="entry name" value="TonB-dep_OMP_SusC/RagA"/>
</dbReference>
<dbReference type="Gene3D" id="2.170.130.10">
    <property type="entry name" value="TonB-dependent receptor, plug domain"/>
    <property type="match status" value="1"/>
</dbReference>
<dbReference type="GO" id="GO:0009279">
    <property type="term" value="C:cell outer membrane"/>
    <property type="evidence" value="ECO:0007669"/>
    <property type="project" value="UniProtKB-SubCell"/>
</dbReference>
<dbReference type="SUPFAM" id="SSF49464">
    <property type="entry name" value="Carboxypeptidase regulatory domain-like"/>
    <property type="match status" value="1"/>
</dbReference>
<dbReference type="NCBIfam" id="TIGR04057">
    <property type="entry name" value="SusC_RagA_signa"/>
    <property type="match status" value="1"/>
</dbReference>
<dbReference type="Proteomes" id="UP000279089">
    <property type="component" value="Unassembled WGS sequence"/>
</dbReference>
<protein>
    <submittedName>
        <fullName evidence="13">SusC/RagA family TonB-linked outer membrane protein</fullName>
    </submittedName>
</protein>
<keyword evidence="2 8" id="KW-0813">Transport</keyword>
<gene>
    <name evidence="13" type="ORF">EG028_11870</name>
</gene>
<dbReference type="InterPro" id="IPR036942">
    <property type="entry name" value="Beta-barrel_TonB_sf"/>
</dbReference>
<dbReference type="RefSeq" id="WP_120516965.1">
    <property type="nucleotide sequence ID" value="NZ_QXZY01000007.1"/>
</dbReference>
<dbReference type="OrthoDB" id="609136at2"/>
<dbReference type="AlphaFoldDB" id="A0A3N4MAD1"/>
<evidence type="ECO:0000256" key="9">
    <source>
        <dbReference type="RuleBase" id="RU003357"/>
    </source>
</evidence>
<keyword evidence="3 8" id="KW-1134">Transmembrane beta strand</keyword>
<dbReference type="InterPro" id="IPR000531">
    <property type="entry name" value="Beta-barrel_TonB"/>
</dbReference>
<evidence type="ECO:0000256" key="4">
    <source>
        <dbReference type="ARBA" id="ARBA00022692"/>
    </source>
</evidence>
<dbReference type="Gene3D" id="2.60.40.1120">
    <property type="entry name" value="Carboxypeptidase-like, regulatory domain"/>
    <property type="match status" value="1"/>
</dbReference>
<keyword evidence="14" id="KW-1185">Reference proteome</keyword>
<dbReference type="InterPro" id="IPR008969">
    <property type="entry name" value="CarboxyPept-like_regulatory"/>
</dbReference>
<dbReference type="NCBIfam" id="TIGR04056">
    <property type="entry name" value="OMP_RagA_SusC"/>
    <property type="match status" value="1"/>
</dbReference>
<dbReference type="Pfam" id="PF13715">
    <property type="entry name" value="CarbopepD_reg_2"/>
    <property type="match status" value="1"/>
</dbReference>
<evidence type="ECO:0000256" key="1">
    <source>
        <dbReference type="ARBA" id="ARBA00004571"/>
    </source>
</evidence>
<dbReference type="InterPro" id="IPR037066">
    <property type="entry name" value="Plug_dom_sf"/>
</dbReference>
<dbReference type="SUPFAM" id="SSF56935">
    <property type="entry name" value="Porins"/>
    <property type="match status" value="1"/>
</dbReference>
<feature type="domain" description="TonB-dependent receptor plug" evidence="12">
    <location>
        <begin position="118"/>
        <end position="243"/>
    </location>
</feature>